<dbReference type="Pfam" id="PF13966">
    <property type="entry name" value="zf-RVT"/>
    <property type="match status" value="1"/>
</dbReference>
<protein>
    <recommendedName>
        <fullName evidence="8">Reverse transcriptase zinc-binding domain-containing protein</fullName>
    </recommendedName>
</protein>
<sequence length="1151" mass="130979">MKIGFWNVRGFNRPLKYNRVAHLIKNNHLCHLGILEIKLHAPAIPRIIHRSFPGWCQTKNFDAITGGRILVIWNPAVIDLHPEHISPQVIHCRVTDKSSRLSFYVSFTYGFYTVVNRRSMWEKLLELGQPLNMSWLILGDFNCVKSPEEKQLGVAPTWYELKAFVDCCLALGLHDAPTTGCYYTWFSNNDSNPVWCKLYRVLLNNEWLEAGLHYHPDFLATVESHWNMNVEGTTQFSFCRKLKALKGPLKAFNNLHYSHISVRAKEADLALQDEQIQLESDPENAAIRGSLGDLRKKAAFLTEAERQFYYQKAKIHFLKMGDQNTKFFHDMVKRNAARSSILAITKSDGTVVTSAAAIGQEFIAYYTSLLGIEARTLPVDSGVFEWGPKLSSKQEFRDISGLIVNTSISSIFTTGIVGNELDGILATTEFGRGEMPVRYLGIPLAAQRLKGVECYWLQCFPLPVAVVDKIHRLCRNFLWNSKRAPVAWEQICHSKEEGGLGIRHIQSWNVALLALVLWNVHRKADTLWVKWVNEVYLRGASVWDWEPKKGDSPLLRWLADIRDRLTTAFGTPEAAVEHMGAWSNLKGLETSKAYEYFRSKLARQPWKAAIWKAFIPPKYSFILWLGLRGRLATRDRLAFLDEEHSCSLCINTMESADHLYFACPFSDYVWSHIRQWLSITQRMSTLHSAVKWLKKEKTGSSVQNKARTLALACTLVLKLQSVGSFLHFFHTDLDRTLVHFVDLLYLPGTLNGQPAFLSDSRKSGIERCLEGVCVSATPFSRISKLRNSSPLCKSNVCFSLSLLYFSTSTEAQSVTAPAVDLHKYNFSPQVVSRVASVVARSKNPERLNSMLSFLEKSGFSNTHLEKLMKSKPKLLTWNIEAIIKPKIKIFQDLGFSAHEIADIISSNPTVLGRSLSNRIIPSLSVLKSVVGSNADVTKLLRTSSWFLITDLEKTMAPNVEFLKSCGIPMKDIIRQMSYSSRFIFRKPETIRKSVDRAEEMGINRSSNLLIYAVAAVSSLSNEGWELKLKAFRDSGFLEDEILRMFRTAPKVFSVSDEKLKNVTKFLLSTGRYSTSCIARHPASLMHSIETRYKPWLHAIEILHKKKLIKDWPSLYAICHMPNTKFYGKYVYPYLNEISDIHMEVHSLVKDS</sequence>
<comment type="caution">
    <text evidence="6">The sequence shown here is derived from an EMBL/GenBank/DDBJ whole genome shotgun (WGS) entry which is preliminary data.</text>
</comment>
<dbReference type="InterPro" id="IPR005135">
    <property type="entry name" value="Endo/exonuclease/phosphatase"/>
</dbReference>
<proteinExistence type="inferred from homology"/>
<evidence type="ECO:0000256" key="2">
    <source>
        <dbReference type="ARBA" id="ARBA00022472"/>
    </source>
</evidence>
<dbReference type="FunFam" id="1.25.70.10:FF:000001">
    <property type="entry name" value="Mitochondrial transcription termination factor-like"/>
    <property type="match status" value="1"/>
</dbReference>
<dbReference type="SMART" id="SM00733">
    <property type="entry name" value="Mterf"/>
    <property type="match status" value="7"/>
</dbReference>
<evidence type="ECO:0008006" key="8">
    <source>
        <dbReference type="Google" id="ProtNLM"/>
    </source>
</evidence>
<keyword evidence="2" id="KW-0805">Transcription regulation</keyword>
<evidence type="ECO:0000256" key="1">
    <source>
        <dbReference type="ARBA" id="ARBA00007692"/>
    </source>
</evidence>
<organism evidence="6 7">
    <name type="scientific">Sesamum alatum</name>
    <dbReference type="NCBI Taxonomy" id="300844"/>
    <lineage>
        <taxon>Eukaryota</taxon>
        <taxon>Viridiplantae</taxon>
        <taxon>Streptophyta</taxon>
        <taxon>Embryophyta</taxon>
        <taxon>Tracheophyta</taxon>
        <taxon>Spermatophyta</taxon>
        <taxon>Magnoliopsida</taxon>
        <taxon>eudicotyledons</taxon>
        <taxon>Gunneridae</taxon>
        <taxon>Pentapetalae</taxon>
        <taxon>asterids</taxon>
        <taxon>lamiids</taxon>
        <taxon>Lamiales</taxon>
        <taxon>Pedaliaceae</taxon>
        <taxon>Sesamum</taxon>
    </lineage>
</organism>
<reference evidence="6" key="2">
    <citation type="journal article" date="2024" name="Plant">
        <title>Genomic evolution and insights into agronomic trait innovations of Sesamum species.</title>
        <authorList>
            <person name="Miao H."/>
            <person name="Wang L."/>
            <person name="Qu L."/>
            <person name="Liu H."/>
            <person name="Sun Y."/>
            <person name="Le M."/>
            <person name="Wang Q."/>
            <person name="Wei S."/>
            <person name="Zheng Y."/>
            <person name="Lin W."/>
            <person name="Duan Y."/>
            <person name="Cao H."/>
            <person name="Xiong S."/>
            <person name="Wang X."/>
            <person name="Wei L."/>
            <person name="Li C."/>
            <person name="Ma Q."/>
            <person name="Ju M."/>
            <person name="Zhao R."/>
            <person name="Li G."/>
            <person name="Mu C."/>
            <person name="Tian Q."/>
            <person name="Mei H."/>
            <person name="Zhang T."/>
            <person name="Gao T."/>
            <person name="Zhang H."/>
        </authorList>
    </citation>
    <scope>NUCLEOTIDE SEQUENCE</scope>
    <source>
        <tissue evidence="6">Leaf</tissue>
    </source>
</reference>
<evidence type="ECO:0000259" key="4">
    <source>
        <dbReference type="Pfam" id="PF03372"/>
    </source>
</evidence>
<reference evidence="6" key="1">
    <citation type="submission" date="2020-06" db="EMBL/GenBank/DDBJ databases">
        <authorList>
            <person name="Li T."/>
            <person name="Hu X."/>
            <person name="Zhang T."/>
            <person name="Song X."/>
            <person name="Zhang H."/>
            <person name="Dai N."/>
            <person name="Sheng W."/>
            <person name="Hou X."/>
            <person name="Wei L."/>
        </authorList>
    </citation>
    <scope>NUCLEOTIDE SEQUENCE</scope>
    <source>
        <strain evidence="6">3651</strain>
        <tissue evidence="6">Leaf</tissue>
    </source>
</reference>
<dbReference type="InterPro" id="IPR026960">
    <property type="entry name" value="RVT-Znf"/>
</dbReference>
<keyword evidence="2" id="KW-0804">Transcription</keyword>
<dbReference type="GO" id="GO:0003676">
    <property type="term" value="F:nucleic acid binding"/>
    <property type="evidence" value="ECO:0007669"/>
    <property type="project" value="InterPro"/>
</dbReference>
<evidence type="ECO:0000259" key="5">
    <source>
        <dbReference type="Pfam" id="PF13966"/>
    </source>
</evidence>
<evidence type="ECO:0000313" key="7">
    <source>
        <dbReference type="Proteomes" id="UP001293254"/>
    </source>
</evidence>
<dbReference type="Proteomes" id="UP001293254">
    <property type="component" value="Unassembled WGS sequence"/>
</dbReference>
<keyword evidence="2" id="KW-0806">Transcription termination</keyword>
<dbReference type="Pfam" id="PF02536">
    <property type="entry name" value="mTERF"/>
    <property type="match status" value="1"/>
</dbReference>
<dbReference type="AlphaFoldDB" id="A0AAE1YEA8"/>
<name>A0AAE1YEA8_9LAMI</name>
<dbReference type="SUPFAM" id="SSF56219">
    <property type="entry name" value="DNase I-like"/>
    <property type="match status" value="1"/>
</dbReference>
<comment type="similarity">
    <text evidence="1">Belongs to the mTERF family.</text>
</comment>
<feature type="domain" description="Reverse transcriptase zinc-binding" evidence="5">
    <location>
        <begin position="590"/>
        <end position="670"/>
    </location>
</feature>
<feature type="domain" description="Endonuclease/exonuclease/phosphatase" evidence="4">
    <location>
        <begin position="6"/>
        <end position="194"/>
    </location>
</feature>
<dbReference type="InterPro" id="IPR003690">
    <property type="entry name" value="MTERF"/>
</dbReference>
<dbReference type="PANTHER" id="PTHR13068:SF130">
    <property type="entry name" value="TRANSCRIPTION TERMINATION FACTOR MTERF6, CHLOROPLASTIC_MITOCHONDRIAL-LIKE"/>
    <property type="match status" value="1"/>
</dbReference>
<dbReference type="InterPro" id="IPR038538">
    <property type="entry name" value="MTERF_sf"/>
</dbReference>
<dbReference type="GO" id="GO:0006353">
    <property type="term" value="P:DNA-templated transcription termination"/>
    <property type="evidence" value="ECO:0007669"/>
    <property type="project" value="UniProtKB-KW"/>
</dbReference>
<gene>
    <name evidence="6" type="ORF">Salat_1151600</name>
</gene>
<dbReference type="PANTHER" id="PTHR13068">
    <property type="entry name" value="CGI-12 PROTEIN-RELATED"/>
    <property type="match status" value="1"/>
</dbReference>
<dbReference type="EMBL" id="JACGWO010000004">
    <property type="protein sequence ID" value="KAK4428519.1"/>
    <property type="molecule type" value="Genomic_DNA"/>
</dbReference>
<dbReference type="Gene3D" id="1.25.70.10">
    <property type="entry name" value="Transcription termination factor 3, mitochondrial"/>
    <property type="match status" value="1"/>
</dbReference>
<dbReference type="Pfam" id="PF03372">
    <property type="entry name" value="Exo_endo_phos"/>
    <property type="match status" value="1"/>
</dbReference>
<evidence type="ECO:0000313" key="6">
    <source>
        <dbReference type="EMBL" id="KAK4428519.1"/>
    </source>
</evidence>
<dbReference type="InterPro" id="IPR036691">
    <property type="entry name" value="Endo/exonu/phosph_ase_sf"/>
</dbReference>
<accession>A0AAE1YEA8</accession>
<evidence type="ECO:0000256" key="3">
    <source>
        <dbReference type="ARBA" id="ARBA00022946"/>
    </source>
</evidence>
<keyword evidence="3" id="KW-0809">Transit peptide</keyword>
<dbReference type="Gene3D" id="3.60.10.10">
    <property type="entry name" value="Endonuclease/exonuclease/phosphatase"/>
    <property type="match status" value="1"/>
</dbReference>
<keyword evidence="7" id="KW-1185">Reference proteome</keyword>